<gene>
    <name evidence="2" type="ORF">ALEPTO_LOCUS6567</name>
</gene>
<accession>A0A9N9FVK7</accession>
<evidence type="ECO:0000313" key="2">
    <source>
        <dbReference type="EMBL" id="CAG8565639.1"/>
    </source>
</evidence>
<feature type="compositionally biased region" description="Polar residues" evidence="1">
    <location>
        <begin position="73"/>
        <end position="87"/>
    </location>
</feature>
<sequence length="496" mass="55111">MSVNRGITEISPASTSTETTTNTNSNSNYLPPISSSSYEISTSFLDPNKLSFLENDREDYLEQLKEQAESDKLQQNPGSNRQDISSFDSNAVSSYLSATTRSTISNDQTPLSQPSYAQQLQSKAINNSSFIRDGSQHNAILNNDKIKSENIINNITNNTNNNVTKNNAGNDNTTAAAAANAQFASDIKILQSSLKQFTNMKAQDIKFHQPQVNSLFLKYKCRSIQENGIPPLVLSGALQRLIIETIFEETARYINHDTKKSRLLSSASSTSISRDSSHHSNLESEIINTTNNLILLTTLLSENLEKTIQSNPNSKAPITNHTSNMIRNLPNVIRQQTASALREAAFADDQHPFLQSTSKKVLDILNVYRDLKTDASVLRQQAVEVVKQVVRVLWFGIRAQEKVPELIFFEAGDELDVDLMDGEFDEDDLDTDEVEICSFPLIATDPTDDENRIVIAKAIIKKRPVKTNRGVSRHSAASESYTSSMGIQNEYSFNDA</sequence>
<feature type="compositionally biased region" description="Low complexity" evidence="1">
    <location>
        <begin position="14"/>
        <end position="32"/>
    </location>
</feature>
<name>A0A9N9FVK7_9GLOM</name>
<dbReference type="OrthoDB" id="2402017at2759"/>
<reference evidence="2" key="1">
    <citation type="submission" date="2021-06" db="EMBL/GenBank/DDBJ databases">
        <authorList>
            <person name="Kallberg Y."/>
            <person name="Tangrot J."/>
            <person name="Rosling A."/>
        </authorList>
    </citation>
    <scope>NUCLEOTIDE SEQUENCE</scope>
    <source>
        <strain evidence="2">FL130A</strain>
    </source>
</reference>
<evidence type="ECO:0000313" key="3">
    <source>
        <dbReference type="Proteomes" id="UP000789508"/>
    </source>
</evidence>
<keyword evidence="3" id="KW-1185">Reference proteome</keyword>
<feature type="region of interest" description="Disordered" evidence="1">
    <location>
        <begin position="68"/>
        <end position="87"/>
    </location>
</feature>
<feature type="region of interest" description="Disordered" evidence="1">
    <location>
        <begin position="1"/>
        <end position="32"/>
    </location>
</feature>
<dbReference type="Proteomes" id="UP000789508">
    <property type="component" value="Unassembled WGS sequence"/>
</dbReference>
<proteinExistence type="predicted"/>
<dbReference type="EMBL" id="CAJVPS010002328">
    <property type="protein sequence ID" value="CAG8565639.1"/>
    <property type="molecule type" value="Genomic_DNA"/>
</dbReference>
<protein>
    <submittedName>
        <fullName evidence="2">5246_t:CDS:1</fullName>
    </submittedName>
</protein>
<dbReference type="AlphaFoldDB" id="A0A9N9FVK7"/>
<evidence type="ECO:0000256" key="1">
    <source>
        <dbReference type="SAM" id="MobiDB-lite"/>
    </source>
</evidence>
<organism evidence="2 3">
    <name type="scientific">Ambispora leptoticha</name>
    <dbReference type="NCBI Taxonomy" id="144679"/>
    <lineage>
        <taxon>Eukaryota</taxon>
        <taxon>Fungi</taxon>
        <taxon>Fungi incertae sedis</taxon>
        <taxon>Mucoromycota</taxon>
        <taxon>Glomeromycotina</taxon>
        <taxon>Glomeromycetes</taxon>
        <taxon>Archaeosporales</taxon>
        <taxon>Ambisporaceae</taxon>
        <taxon>Ambispora</taxon>
    </lineage>
</organism>
<comment type="caution">
    <text evidence="2">The sequence shown here is derived from an EMBL/GenBank/DDBJ whole genome shotgun (WGS) entry which is preliminary data.</text>
</comment>